<evidence type="ECO:0000313" key="4">
    <source>
        <dbReference type="Proteomes" id="UP001196509"/>
    </source>
</evidence>
<keyword evidence="4" id="KW-1185">Reference proteome</keyword>
<accession>A0AAE3D179</accession>
<proteinExistence type="predicted"/>
<feature type="domain" description="Peptidase S9 prolyl oligopeptidase catalytic" evidence="2">
    <location>
        <begin position="2"/>
        <end position="41"/>
    </location>
</feature>
<dbReference type="InterPro" id="IPR029058">
    <property type="entry name" value="AB_hydrolase_fold"/>
</dbReference>
<dbReference type="AlphaFoldDB" id="A0AAE3D179"/>
<dbReference type="Proteomes" id="UP001196509">
    <property type="component" value="Unassembled WGS sequence"/>
</dbReference>
<dbReference type="EMBL" id="JAICBX010000002">
    <property type="protein sequence ID" value="MBW8637626.1"/>
    <property type="molecule type" value="Genomic_DNA"/>
</dbReference>
<comment type="caution">
    <text evidence="3">The sequence shown here is derived from an EMBL/GenBank/DDBJ whole genome shotgun (WGS) entry which is preliminary data.</text>
</comment>
<protein>
    <submittedName>
        <fullName evidence="3">S9 family peptidase</fullName>
    </submittedName>
</protein>
<dbReference type="RefSeq" id="WP_220228314.1">
    <property type="nucleotide sequence ID" value="NZ_JAICBX010000002.1"/>
</dbReference>
<sequence length="76" mass="7656">MDGLAALDYLAASGEVDADRMAIVGWSTGGAMGATAAGRTDHDLDAVALWAPGRQSGVGDDPASRSGIRAGLRRLS</sequence>
<feature type="region of interest" description="Disordered" evidence="1">
    <location>
        <begin position="54"/>
        <end position="76"/>
    </location>
</feature>
<dbReference type="Pfam" id="PF00326">
    <property type="entry name" value="Peptidase_S9"/>
    <property type="match status" value="1"/>
</dbReference>
<dbReference type="GO" id="GO:0006508">
    <property type="term" value="P:proteolysis"/>
    <property type="evidence" value="ECO:0007669"/>
    <property type="project" value="InterPro"/>
</dbReference>
<dbReference type="SUPFAM" id="SSF53474">
    <property type="entry name" value="alpha/beta-Hydrolases"/>
    <property type="match status" value="1"/>
</dbReference>
<evidence type="ECO:0000313" key="3">
    <source>
        <dbReference type="EMBL" id="MBW8637626.1"/>
    </source>
</evidence>
<dbReference type="GO" id="GO:0008236">
    <property type="term" value="F:serine-type peptidase activity"/>
    <property type="evidence" value="ECO:0007669"/>
    <property type="project" value="InterPro"/>
</dbReference>
<dbReference type="Gene3D" id="3.40.50.1820">
    <property type="entry name" value="alpha/beta hydrolase"/>
    <property type="match status" value="1"/>
</dbReference>
<evidence type="ECO:0000256" key="1">
    <source>
        <dbReference type="SAM" id="MobiDB-lite"/>
    </source>
</evidence>
<gene>
    <name evidence="3" type="ORF">K1W69_10555</name>
</gene>
<evidence type="ECO:0000259" key="2">
    <source>
        <dbReference type="Pfam" id="PF00326"/>
    </source>
</evidence>
<name>A0AAE3D179_9HYPH</name>
<dbReference type="InterPro" id="IPR001375">
    <property type="entry name" value="Peptidase_S9_cat"/>
</dbReference>
<reference evidence="3" key="1">
    <citation type="submission" date="2021-08" db="EMBL/GenBank/DDBJ databases">
        <title>Hoeflea bacterium WL0058 sp. nov., isolated from the sediment.</title>
        <authorList>
            <person name="Wang L."/>
            <person name="Zhang D."/>
        </authorList>
    </citation>
    <scope>NUCLEOTIDE SEQUENCE</scope>
    <source>
        <strain evidence="3">WL0058</strain>
    </source>
</reference>
<organism evidence="3 4">
    <name type="scientific">Flavimaribacter sediminis</name>
    <dbReference type="NCBI Taxonomy" id="2865987"/>
    <lineage>
        <taxon>Bacteria</taxon>
        <taxon>Pseudomonadati</taxon>
        <taxon>Pseudomonadota</taxon>
        <taxon>Alphaproteobacteria</taxon>
        <taxon>Hyphomicrobiales</taxon>
        <taxon>Rhizobiaceae</taxon>
        <taxon>Flavimaribacter</taxon>
    </lineage>
</organism>